<feature type="non-terminal residue" evidence="2">
    <location>
        <position position="116"/>
    </location>
</feature>
<evidence type="ECO:0000313" key="2">
    <source>
        <dbReference type="EMBL" id="KIY47182.1"/>
    </source>
</evidence>
<evidence type="ECO:0000313" key="3">
    <source>
        <dbReference type="Proteomes" id="UP000054144"/>
    </source>
</evidence>
<accession>A0A0D7A837</accession>
<keyword evidence="3" id="KW-1185">Reference proteome</keyword>
<proteinExistence type="predicted"/>
<dbReference type="CDD" id="cd18186">
    <property type="entry name" value="BTB_POZ_ZBTB_KLHL-like"/>
    <property type="match status" value="1"/>
</dbReference>
<dbReference type="InterPro" id="IPR011333">
    <property type="entry name" value="SKP1/BTB/POZ_sf"/>
</dbReference>
<dbReference type="SUPFAM" id="SSF54695">
    <property type="entry name" value="POZ domain"/>
    <property type="match status" value="1"/>
</dbReference>
<dbReference type="Pfam" id="PF00651">
    <property type="entry name" value="BTB"/>
    <property type="match status" value="1"/>
</dbReference>
<dbReference type="OrthoDB" id="2593747at2759"/>
<dbReference type="AlphaFoldDB" id="A0A0D7A837"/>
<dbReference type="PROSITE" id="PS50097">
    <property type="entry name" value="BTB"/>
    <property type="match status" value="1"/>
</dbReference>
<sequence length="116" mass="13274">SDLTCLFTDAVSRSTKYYWDYAIFRVGNELFQIPKCRLIEESEVFKDMFTHGGADDQEGKTDITPIVLEDVDAVHFSTLLDVLYPSLGANSPPVLTKDAWIAVLRLSKRWEMKNLR</sequence>
<evidence type="ECO:0000259" key="1">
    <source>
        <dbReference type="PROSITE" id="PS50097"/>
    </source>
</evidence>
<feature type="domain" description="BTB" evidence="1">
    <location>
        <begin position="20"/>
        <end position="84"/>
    </location>
</feature>
<name>A0A0D7A837_9AGAR</name>
<dbReference type="InterPro" id="IPR000210">
    <property type="entry name" value="BTB/POZ_dom"/>
</dbReference>
<dbReference type="Gene3D" id="3.30.710.10">
    <property type="entry name" value="Potassium Channel Kv1.1, Chain A"/>
    <property type="match status" value="1"/>
</dbReference>
<dbReference type="Proteomes" id="UP000054144">
    <property type="component" value="Unassembled WGS sequence"/>
</dbReference>
<reference evidence="2 3" key="1">
    <citation type="journal article" date="2015" name="Fungal Genet. Biol.">
        <title>Evolution of novel wood decay mechanisms in Agaricales revealed by the genome sequences of Fistulina hepatica and Cylindrobasidium torrendii.</title>
        <authorList>
            <person name="Floudas D."/>
            <person name="Held B.W."/>
            <person name="Riley R."/>
            <person name="Nagy L.G."/>
            <person name="Koehler G."/>
            <person name="Ransdell A.S."/>
            <person name="Younus H."/>
            <person name="Chow J."/>
            <person name="Chiniquy J."/>
            <person name="Lipzen A."/>
            <person name="Tritt A."/>
            <person name="Sun H."/>
            <person name="Haridas S."/>
            <person name="LaButti K."/>
            <person name="Ohm R.A."/>
            <person name="Kues U."/>
            <person name="Blanchette R.A."/>
            <person name="Grigoriev I.V."/>
            <person name="Minto R.E."/>
            <person name="Hibbett D.S."/>
        </authorList>
    </citation>
    <scope>NUCLEOTIDE SEQUENCE [LARGE SCALE GENOMIC DNA]</scope>
    <source>
        <strain evidence="2 3">ATCC 64428</strain>
    </source>
</reference>
<protein>
    <recommendedName>
        <fullName evidence="1">BTB domain-containing protein</fullName>
    </recommendedName>
</protein>
<organism evidence="2 3">
    <name type="scientific">Fistulina hepatica ATCC 64428</name>
    <dbReference type="NCBI Taxonomy" id="1128425"/>
    <lineage>
        <taxon>Eukaryota</taxon>
        <taxon>Fungi</taxon>
        <taxon>Dikarya</taxon>
        <taxon>Basidiomycota</taxon>
        <taxon>Agaricomycotina</taxon>
        <taxon>Agaricomycetes</taxon>
        <taxon>Agaricomycetidae</taxon>
        <taxon>Agaricales</taxon>
        <taxon>Fistulinaceae</taxon>
        <taxon>Fistulina</taxon>
    </lineage>
</organism>
<feature type="non-terminal residue" evidence="2">
    <location>
        <position position="1"/>
    </location>
</feature>
<gene>
    <name evidence="2" type="ORF">FISHEDRAFT_31998</name>
</gene>
<dbReference type="EMBL" id="KN882004">
    <property type="protein sequence ID" value="KIY47182.1"/>
    <property type="molecule type" value="Genomic_DNA"/>
</dbReference>